<protein>
    <submittedName>
        <fullName evidence="3">Uncharacterized protein</fullName>
    </submittedName>
</protein>
<dbReference type="EMBL" id="GEDV01011112">
    <property type="protein sequence ID" value="JAP77445.1"/>
    <property type="molecule type" value="Transcribed_RNA"/>
</dbReference>
<evidence type="ECO:0000256" key="1">
    <source>
        <dbReference type="SAM" id="MobiDB-lite"/>
    </source>
</evidence>
<name>A0A131YG38_RHIAP</name>
<evidence type="ECO:0000313" key="3">
    <source>
        <dbReference type="EMBL" id="JAP77445.1"/>
    </source>
</evidence>
<feature type="signal peptide" evidence="2">
    <location>
        <begin position="1"/>
        <end position="26"/>
    </location>
</feature>
<feature type="chain" id="PRO_5007285104" evidence="2">
    <location>
        <begin position="27"/>
        <end position="91"/>
    </location>
</feature>
<feature type="region of interest" description="Disordered" evidence="1">
    <location>
        <begin position="41"/>
        <end position="77"/>
    </location>
</feature>
<accession>A0A131YG38</accession>
<feature type="compositionally biased region" description="Basic and acidic residues" evidence="1">
    <location>
        <begin position="41"/>
        <end position="50"/>
    </location>
</feature>
<evidence type="ECO:0000256" key="2">
    <source>
        <dbReference type="SAM" id="SignalP"/>
    </source>
</evidence>
<organism evidence="3">
    <name type="scientific">Rhipicephalus appendiculatus</name>
    <name type="common">Brown ear tick</name>
    <dbReference type="NCBI Taxonomy" id="34631"/>
    <lineage>
        <taxon>Eukaryota</taxon>
        <taxon>Metazoa</taxon>
        <taxon>Ecdysozoa</taxon>
        <taxon>Arthropoda</taxon>
        <taxon>Chelicerata</taxon>
        <taxon>Arachnida</taxon>
        <taxon>Acari</taxon>
        <taxon>Parasitiformes</taxon>
        <taxon>Ixodida</taxon>
        <taxon>Ixodoidea</taxon>
        <taxon>Ixodidae</taxon>
        <taxon>Rhipicephalinae</taxon>
        <taxon>Rhipicephalus</taxon>
        <taxon>Rhipicephalus</taxon>
    </lineage>
</organism>
<sequence>MNTCRRDVLLFFGLCFLAWYIERACALPALRDKTENEIHNPLHVGCEHGKGSPSKTRSPKQRDRRGRRTSDWGPVIGGPPGYPDVIWYKKK</sequence>
<reference evidence="3" key="1">
    <citation type="journal article" date="2016" name="Ticks Tick Borne Dis.">
        <title>De novo assembly and annotation of the salivary gland transcriptome of Rhipicephalus appendiculatus male and female ticks during blood feeding.</title>
        <authorList>
            <person name="de Castro M.H."/>
            <person name="de Klerk D."/>
            <person name="Pienaar R."/>
            <person name="Latif A.A."/>
            <person name="Rees D.J."/>
            <person name="Mans B.J."/>
        </authorList>
    </citation>
    <scope>NUCLEOTIDE SEQUENCE</scope>
    <source>
        <tissue evidence="3">Salivary glands</tissue>
    </source>
</reference>
<keyword evidence="2" id="KW-0732">Signal</keyword>
<feature type="compositionally biased region" description="Basic residues" evidence="1">
    <location>
        <begin position="57"/>
        <end position="67"/>
    </location>
</feature>
<proteinExistence type="predicted"/>
<dbReference type="AlphaFoldDB" id="A0A131YG38"/>